<dbReference type="InterPro" id="IPR036291">
    <property type="entry name" value="NAD(P)-bd_dom_sf"/>
</dbReference>
<dbReference type="PROSITE" id="PS00061">
    <property type="entry name" value="ADH_SHORT"/>
    <property type="match status" value="1"/>
</dbReference>
<comment type="caution">
    <text evidence="5">The sequence shown here is derived from an EMBL/GenBank/DDBJ whole genome shotgun (WGS) entry which is preliminary data.</text>
</comment>
<dbReference type="PRINTS" id="PR00081">
    <property type="entry name" value="GDHRDH"/>
</dbReference>
<evidence type="ECO:0000256" key="1">
    <source>
        <dbReference type="ARBA" id="ARBA00006484"/>
    </source>
</evidence>
<dbReference type="InterPro" id="IPR057326">
    <property type="entry name" value="KR_dom"/>
</dbReference>
<dbReference type="GO" id="GO:0047936">
    <property type="term" value="F:glucose 1-dehydrogenase [NAD(P)+] activity"/>
    <property type="evidence" value="ECO:0007669"/>
    <property type="project" value="UniProtKB-EC"/>
</dbReference>
<name>A0A7K1FSK8_9ACTN</name>
<accession>A0A7K1FSK8</accession>
<dbReference type="InterPro" id="IPR002347">
    <property type="entry name" value="SDR_fam"/>
</dbReference>
<dbReference type="PANTHER" id="PTHR24321:SF14">
    <property type="entry name" value="SHORT-CHAIN TYPE DEHYDROGENASE_REDUCTASE BLR2146-RELATED"/>
    <property type="match status" value="1"/>
</dbReference>
<dbReference type="SUPFAM" id="SSF51735">
    <property type="entry name" value="NAD(P)-binding Rossmann-fold domains"/>
    <property type="match status" value="1"/>
</dbReference>
<keyword evidence="2 5" id="KW-0560">Oxidoreductase</keyword>
<dbReference type="PRINTS" id="PR00080">
    <property type="entry name" value="SDRFAMILY"/>
</dbReference>
<dbReference type="PANTHER" id="PTHR24321">
    <property type="entry name" value="DEHYDROGENASES, SHORT CHAIN"/>
    <property type="match status" value="1"/>
</dbReference>
<sequence>MRRPPARLQRRVEDAQGAARGEGRVDGQVLRRGDRLQDRHQRHAGPRRLLADGRVRHGTVLPGGQARHGRRRHAGDPADHHRQGDGALSATTAGPAATDSRVALVTGGGSGLGEATACAFVAAGYRVVVADRDADGAARVAGALGPAALPVTADITDTAAVDAMVAAALAAFGRIDVLVNNAGLPVGDISAEITDERWASSLEVNLSGVMRCCRAAHPALTRSPDPAVVNISSLAGVTGMPGRASYSAAKAGVIGLTRALAVEWAPAGIRVNAVAPGYIRTAGFEARMMAARANRLSDMESWVPMGRLGTPQDVAAVVVFLASVGAAYITGQTLVVDGGAGVAART</sequence>
<evidence type="ECO:0000256" key="3">
    <source>
        <dbReference type="SAM" id="MobiDB-lite"/>
    </source>
</evidence>
<dbReference type="FunFam" id="3.40.50.720:FF:000084">
    <property type="entry name" value="Short-chain dehydrogenase reductase"/>
    <property type="match status" value="1"/>
</dbReference>
<dbReference type="SMART" id="SM00822">
    <property type="entry name" value="PKS_KR"/>
    <property type="match status" value="1"/>
</dbReference>
<evidence type="ECO:0000313" key="6">
    <source>
        <dbReference type="Proteomes" id="UP000460221"/>
    </source>
</evidence>
<feature type="domain" description="Ketoreductase" evidence="4">
    <location>
        <begin position="101"/>
        <end position="277"/>
    </location>
</feature>
<keyword evidence="6" id="KW-1185">Reference proteome</keyword>
<evidence type="ECO:0000256" key="2">
    <source>
        <dbReference type="ARBA" id="ARBA00023002"/>
    </source>
</evidence>
<organism evidence="5 6">
    <name type="scientific">Nakamurella alba</name>
    <dbReference type="NCBI Taxonomy" id="2665158"/>
    <lineage>
        <taxon>Bacteria</taxon>
        <taxon>Bacillati</taxon>
        <taxon>Actinomycetota</taxon>
        <taxon>Actinomycetes</taxon>
        <taxon>Nakamurellales</taxon>
        <taxon>Nakamurellaceae</taxon>
        <taxon>Nakamurella</taxon>
    </lineage>
</organism>
<feature type="compositionally biased region" description="Basic and acidic residues" evidence="3">
    <location>
        <begin position="74"/>
        <end position="84"/>
    </location>
</feature>
<feature type="region of interest" description="Disordered" evidence="3">
    <location>
        <begin position="1"/>
        <end position="94"/>
    </location>
</feature>
<dbReference type="Proteomes" id="UP000460221">
    <property type="component" value="Unassembled WGS sequence"/>
</dbReference>
<evidence type="ECO:0000259" key="4">
    <source>
        <dbReference type="SMART" id="SM00822"/>
    </source>
</evidence>
<evidence type="ECO:0000313" key="5">
    <source>
        <dbReference type="EMBL" id="MTD17101.1"/>
    </source>
</evidence>
<dbReference type="EMBL" id="WLYK01000013">
    <property type="protein sequence ID" value="MTD17101.1"/>
    <property type="molecule type" value="Genomic_DNA"/>
</dbReference>
<proteinExistence type="inferred from homology"/>
<dbReference type="EC" id="1.1.1.47" evidence="5"/>
<dbReference type="NCBIfam" id="NF005559">
    <property type="entry name" value="PRK07231.1"/>
    <property type="match status" value="1"/>
</dbReference>
<dbReference type="Pfam" id="PF13561">
    <property type="entry name" value="adh_short_C2"/>
    <property type="match status" value="1"/>
</dbReference>
<dbReference type="Gene3D" id="3.40.50.720">
    <property type="entry name" value="NAD(P)-binding Rossmann-like Domain"/>
    <property type="match status" value="1"/>
</dbReference>
<dbReference type="InterPro" id="IPR020904">
    <property type="entry name" value="Sc_DH/Rdtase_CS"/>
</dbReference>
<reference evidence="5 6" key="1">
    <citation type="submission" date="2019-11" db="EMBL/GenBank/DDBJ databases">
        <authorList>
            <person name="Jiang L.-Q."/>
        </authorList>
    </citation>
    <scope>NUCLEOTIDE SEQUENCE [LARGE SCALE GENOMIC DNA]</scope>
    <source>
        <strain evidence="5 6">YIM 132087</strain>
    </source>
</reference>
<feature type="compositionally biased region" description="Basic and acidic residues" evidence="3">
    <location>
        <begin position="21"/>
        <end position="39"/>
    </location>
</feature>
<dbReference type="AlphaFoldDB" id="A0A7K1FSK8"/>
<comment type="similarity">
    <text evidence="1">Belongs to the short-chain dehydrogenases/reductases (SDR) family.</text>
</comment>
<gene>
    <name evidence="5" type="ORF">GIS00_24500</name>
</gene>
<protein>
    <submittedName>
        <fullName evidence="5">Glucose 1-dehydrogenase</fullName>
        <ecNumber evidence="5">1.1.1.47</ecNumber>
    </submittedName>
</protein>